<keyword evidence="1" id="KW-0547">Nucleotide-binding</keyword>
<dbReference type="InterPro" id="IPR001806">
    <property type="entry name" value="Small_GTPase"/>
</dbReference>
<dbReference type="PROSITE" id="PS51419">
    <property type="entry name" value="RAB"/>
    <property type="match status" value="1"/>
</dbReference>
<evidence type="ECO:0000313" key="3">
    <source>
        <dbReference type="Proteomes" id="UP001214638"/>
    </source>
</evidence>
<dbReference type="Gene3D" id="3.40.50.300">
    <property type="entry name" value="P-loop containing nucleotide triphosphate hydrolases"/>
    <property type="match status" value="1"/>
</dbReference>
<dbReference type="GO" id="GO:0005525">
    <property type="term" value="F:GTP binding"/>
    <property type="evidence" value="ECO:0007669"/>
    <property type="project" value="InterPro"/>
</dbReference>
<dbReference type="PANTHER" id="PTHR47978">
    <property type="match status" value="1"/>
</dbReference>
<dbReference type="AlphaFoldDB" id="A0AAD9UN97"/>
<reference evidence="2" key="1">
    <citation type="journal article" date="2023" name="Nat. Microbiol.">
        <title>Babesia duncani multi-omics identifies virulence factors and drug targets.</title>
        <authorList>
            <person name="Singh P."/>
            <person name="Lonardi S."/>
            <person name="Liang Q."/>
            <person name="Vydyam P."/>
            <person name="Khabirova E."/>
            <person name="Fang T."/>
            <person name="Gihaz S."/>
            <person name="Thekkiniath J."/>
            <person name="Munshi M."/>
            <person name="Abel S."/>
            <person name="Ciampossin L."/>
            <person name="Batugedara G."/>
            <person name="Gupta M."/>
            <person name="Lu X.M."/>
            <person name="Lenz T."/>
            <person name="Chakravarty S."/>
            <person name="Cornillot E."/>
            <person name="Hu Y."/>
            <person name="Ma W."/>
            <person name="Gonzalez L.M."/>
            <person name="Sanchez S."/>
            <person name="Estrada K."/>
            <person name="Sanchez-Flores A."/>
            <person name="Montero E."/>
            <person name="Harb O.S."/>
            <person name="Le Roch K.G."/>
            <person name="Mamoun C.B."/>
        </authorList>
    </citation>
    <scope>NUCLEOTIDE SEQUENCE</scope>
    <source>
        <strain evidence="2">WA1</strain>
    </source>
</reference>
<dbReference type="KEGG" id="bdw:94336575"/>
<dbReference type="EMBL" id="JALLKP010000003">
    <property type="protein sequence ID" value="KAK2195684.1"/>
    <property type="molecule type" value="Genomic_DNA"/>
</dbReference>
<dbReference type="PRINTS" id="PR00449">
    <property type="entry name" value="RASTRNSFRMNG"/>
</dbReference>
<dbReference type="GO" id="GO:0003924">
    <property type="term" value="F:GTPase activity"/>
    <property type="evidence" value="ECO:0007669"/>
    <property type="project" value="InterPro"/>
</dbReference>
<name>A0AAD9UN97_9APIC</name>
<protein>
    <submittedName>
        <fullName evidence="2">Bifunctional P-loop containing nucleoside triphosphate hydrolase/Small GTPase</fullName>
    </submittedName>
</protein>
<evidence type="ECO:0000256" key="1">
    <source>
        <dbReference type="ARBA" id="ARBA00022741"/>
    </source>
</evidence>
<proteinExistence type="predicted"/>
<sequence>MKQLLSSLFVPRKDVNPSRNDATAINNTRTNGDAHPIYQFKLVVLGDTSVGKSCIVGRFVKNTFGEYQESTIGGVFNEQCAFVAAFMTQTLKLDNYAVKFEIWDTAGCV</sequence>
<dbReference type="Proteomes" id="UP001214638">
    <property type="component" value="Unassembled WGS sequence"/>
</dbReference>
<comment type="caution">
    <text evidence="2">The sequence shown here is derived from an EMBL/GenBank/DDBJ whole genome shotgun (WGS) entry which is preliminary data.</text>
</comment>
<dbReference type="RefSeq" id="XP_067802527.1">
    <property type="nucleotide sequence ID" value="XM_067947305.1"/>
</dbReference>
<dbReference type="SUPFAM" id="SSF52540">
    <property type="entry name" value="P-loop containing nucleoside triphosphate hydrolases"/>
    <property type="match status" value="1"/>
</dbReference>
<evidence type="ECO:0000313" key="2">
    <source>
        <dbReference type="EMBL" id="KAK2195684.1"/>
    </source>
</evidence>
<dbReference type="Pfam" id="PF00071">
    <property type="entry name" value="Ras"/>
    <property type="match status" value="1"/>
</dbReference>
<dbReference type="GeneID" id="94336575"/>
<keyword evidence="3" id="KW-1185">Reference proteome</keyword>
<dbReference type="InterPro" id="IPR027417">
    <property type="entry name" value="P-loop_NTPase"/>
</dbReference>
<accession>A0AAD9UN97</accession>
<keyword evidence="2" id="KW-0378">Hydrolase</keyword>
<organism evidence="2 3">
    <name type="scientific">Babesia duncani</name>
    <dbReference type="NCBI Taxonomy" id="323732"/>
    <lineage>
        <taxon>Eukaryota</taxon>
        <taxon>Sar</taxon>
        <taxon>Alveolata</taxon>
        <taxon>Apicomplexa</taxon>
        <taxon>Aconoidasida</taxon>
        <taxon>Piroplasmida</taxon>
        <taxon>Babesiidae</taxon>
        <taxon>Babesia</taxon>
    </lineage>
</organism>
<gene>
    <name evidence="2" type="ORF">BdWA1_002277</name>
</gene>